<dbReference type="Pfam" id="PF03372">
    <property type="entry name" value="Exo_endo_phos"/>
    <property type="match status" value="1"/>
</dbReference>
<feature type="domain" description="5'-Nucleotidase C-terminal" evidence="4">
    <location>
        <begin position="945"/>
        <end position="1104"/>
    </location>
</feature>
<dbReference type="RefSeq" id="WP_344752645.1">
    <property type="nucleotide sequence ID" value="NZ_BAABAE010000001.1"/>
</dbReference>
<dbReference type="InterPro" id="IPR029052">
    <property type="entry name" value="Metallo-depent_PP-like"/>
</dbReference>
<gene>
    <name evidence="7" type="ORF">GCM10022239_01030</name>
</gene>
<dbReference type="InterPro" id="IPR013783">
    <property type="entry name" value="Ig-like_fold"/>
</dbReference>
<dbReference type="Gene3D" id="2.60.40.10">
    <property type="entry name" value="Immunoglobulins"/>
    <property type="match status" value="1"/>
</dbReference>
<evidence type="ECO:0000313" key="8">
    <source>
        <dbReference type="Proteomes" id="UP001501004"/>
    </source>
</evidence>
<keyword evidence="7" id="KW-0378">Hydrolase</keyword>
<evidence type="ECO:0000259" key="5">
    <source>
        <dbReference type="Pfam" id="PF03372"/>
    </source>
</evidence>
<comment type="caution">
    <text evidence="7">The sequence shown here is derived from an EMBL/GenBank/DDBJ whole genome shotgun (WGS) entry which is preliminary data.</text>
</comment>
<dbReference type="SUPFAM" id="SSF55816">
    <property type="entry name" value="5'-nucleotidase (syn. UDP-sugar hydrolase), C-terminal domain"/>
    <property type="match status" value="1"/>
</dbReference>
<dbReference type="InterPro" id="IPR005135">
    <property type="entry name" value="Endo/exonuclease/phosphatase"/>
</dbReference>
<dbReference type="CDD" id="cd10283">
    <property type="entry name" value="MnuA_DNase1-like"/>
    <property type="match status" value="1"/>
</dbReference>
<keyword evidence="1 2" id="KW-0732">Signal</keyword>
<evidence type="ECO:0000256" key="1">
    <source>
        <dbReference type="ARBA" id="ARBA00022729"/>
    </source>
</evidence>
<dbReference type="EMBL" id="BAABAE010000001">
    <property type="protein sequence ID" value="GAA3728017.1"/>
    <property type="molecule type" value="Genomic_DNA"/>
</dbReference>
<proteinExistence type="predicted"/>
<feature type="signal peptide" evidence="2">
    <location>
        <begin position="1"/>
        <end position="43"/>
    </location>
</feature>
<dbReference type="Pfam" id="PF02872">
    <property type="entry name" value="5_nucleotid_C"/>
    <property type="match status" value="1"/>
</dbReference>
<dbReference type="InterPro" id="IPR008334">
    <property type="entry name" value="5'-Nucleotdase_C"/>
</dbReference>
<feature type="domain" description="Bacterial Ig-like" evidence="6">
    <location>
        <begin position="1255"/>
        <end position="1332"/>
    </location>
</feature>
<keyword evidence="7" id="KW-0540">Nuclease</keyword>
<dbReference type="PRINTS" id="PR01607">
    <property type="entry name" value="APYRASEFAMLY"/>
</dbReference>
<evidence type="ECO:0000256" key="2">
    <source>
        <dbReference type="SAM" id="SignalP"/>
    </source>
</evidence>
<keyword evidence="7" id="KW-0255">Endonuclease</keyword>
<dbReference type="PANTHER" id="PTHR11575:SF24">
    <property type="entry name" value="5'-NUCLEOTIDASE"/>
    <property type="match status" value="1"/>
</dbReference>
<dbReference type="InterPro" id="IPR036691">
    <property type="entry name" value="Endo/exonu/phosph_ase_sf"/>
</dbReference>
<dbReference type="InterPro" id="IPR047971">
    <property type="entry name" value="ExeM-like"/>
</dbReference>
<feature type="domain" description="Calcineurin-like phosphoesterase" evidence="3">
    <location>
        <begin position="635"/>
        <end position="853"/>
    </location>
</feature>
<dbReference type="InterPro" id="IPR032109">
    <property type="entry name" value="Big_3_5"/>
</dbReference>
<dbReference type="PANTHER" id="PTHR11575">
    <property type="entry name" value="5'-NUCLEOTIDASE-RELATED"/>
    <property type="match status" value="1"/>
</dbReference>
<dbReference type="Gene3D" id="3.90.780.10">
    <property type="entry name" value="5'-Nucleotidase, C-terminal domain"/>
    <property type="match status" value="1"/>
</dbReference>
<evidence type="ECO:0000259" key="3">
    <source>
        <dbReference type="Pfam" id="PF00149"/>
    </source>
</evidence>
<dbReference type="InterPro" id="IPR006179">
    <property type="entry name" value="5_nucleotidase/apyrase"/>
</dbReference>
<feature type="domain" description="Endonuclease/exonuclease/phosphatase" evidence="5">
    <location>
        <begin position="342"/>
        <end position="615"/>
    </location>
</feature>
<accession>A0ABP7EYR8</accession>
<evidence type="ECO:0000259" key="4">
    <source>
        <dbReference type="Pfam" id="PF02872"/>
    </source>
</evidence>
<dbReference type="SUPFAM" id="SSF56219">
    <property type="entry name" value="DNase I-like"/>
    <property type="match status" value="1"/>
</dbReference>
<protein>
    <submittedName>
        <fullName evidence="7">ExeM/NucH family extracellular endonuclease</fullName>
    </submittedName>
</protein>
<name>A0ABP7EYR8_9MICO</name>
<evidence type="ECO:0000259" key="6">
    <source>
        <dbReference type="Pfam" id="PF16640"/>
    </source>
</evidence>
<dbReference type="Pfam" id="PF16640">
    <property type="entry name" value="Big_3_5"/>
    <property type="match status" value="1"/>
</dbReference>
<dbReference type="SUPFAM" id="SSF56300">
    <property type="entry name" value="Metallo-dependent phosphatases"/>
    <property type="match status" value="1"/>
</dbReference>
<dbReference type="Gene3D" id="3.60.10.10">
    <property type="entry name" value="Endonuclease/exonuclease/phosphatase"/>
    <property type="match status" value="1"/>
</dbReference>
<dbReference type="Proteomes" id="UP001501004">
    <property type="component" value="Unassembled WGS sequence"/>
</dbReference>
<organism evidence="7 8">
    <name type="scientific">Leifsonella bigeumensis</name>
    <dbReference type="NCBI Taxonomy" id="433643"/>
    <lineage>
        <taxon>Bacteria</taxon>
        <taxon>Bacillati</taxon>
        <taxon>Actinomycetota</taxon>
        <taxon>Actinomycetes</taxon>
        <taxon>Micrococcales</taxon>
        <taxon>Microbacteriaceae</taxon>
        <taxon>Leifsonella</taxon>
    </lineage>
</organism>
<dbReference type="NCBIfam" id="NF033681">
    <property type="entry name" value="ExeM_NucH_DNase"/>
    <property type="match status" value="1"/>
</dbReference>
<dbReference type="CDD" id="cd04486">
    <property type="entry name" value="YhcR_OBF_like"/>
    <property type="match status" value="1"/>
</dbReference>
<dbReference type="Pfam" id="PF00149">
    <property type="entry name" value="Metallophos"/>
    <property type="match status" value="1"/>
</dbReference>
<feature type="chain" id="PRO_5046022461" evidence="2">
    <location>
        <begin position="44"/>
        <end position="1337"/>
    </location>
</feature>
<reference evidence="8" key="1">
    <citation type="journal article" date="2019" name="Int. J. Syst. Evol. Microbiol.">
        <title>The Global Catalogue of Microorganisms (GCM) 10K type strain sequencing project: providing services to taxonomists for standard genome sequencing and annotation.</title>
        <authorList>
            <consortium name="The Broad Institute Genomics Platform"/>
            <consortium name="The Broad Institute Genome Sequencing Center for Infectious Disease"/>
            <person name="Wu L."/>
            <person name="Ma J."/>
        </authorList>
    </citation>
    <scope>NUCLEOTIDE SEQUENCE [LARGE SCALE GENOMIC DNA]</scope>
    <source>
        <strain evidence="8">JCM 16949</strain>
    </source>
</reference>
<sequence length="1337" mass="139039">MFTRTTSATRPAHTGIRALRTATLASAAAFAMGLTFLSAPAFAAVTNTIAEVQGTGATTPLDGQTVTVQGVVTADYRGVSNYRGIVIQTQGSGGEADATPDASDGIFVYLNQANPAVAIGDLVEVTGVAGEHFDQTQLTATDVANTVLVTAGVGVPEATALPDSVVGDAREPLESMLVAPTGTYLVSSSHQLFNFGTLWLNGGALAVKSTETTDAGPAADAIAAANRANRLLLDDGYSIQVTNSNHPGTQPYFSEGTVVRNGDTVQWPANPYVLSWGFDDWRLQPTIPINDASPADYKPTFAPSNPRPTAPPTVGGDFSVAAFNVFNYFTTFSDDNPDARGADDQAQFDIQKSKIVAAINGLDADVVTLMEIENSIQFGDPVDTALADLVAGLNAAAGSDVWSYVPTPAALADAVATTDVITNAIIYKNASATPVGASFADTDETVWDIAREPIAQTFEVDGRTITVVANHFKSKSPPDVDPTPAEPADGQGFFNTERVEQANSLLAFVDGIAADSAKGPDIMLLGDFNSYAQEDPVQAITAAGFVDLLPAKTDDQYTYTFDGELGSLDHAFASASLAASVTGVGAWSINSPEWSDRGYAFGAAEAGTPFRSSDHDPIKVGVSAVAPPVDIDLLSINDFHGRLEASGAAAGAAVLGGMVDAYRADNPNTLFVSAGDNIGASTFTSFIQDDQPTIDALNAIGLDASAFGNHEFDKGQADVDNRILPAADWPYLGANIYDKVTGDPVYDGYSLSTVDGVTVGFIGAVTTEMPSLVSPDGIANLEFGDIPTAVNRVADELSDGNEANGEADVIVLLVHEGAASPALEDAIGDTPMGHIVNGVDANVDAIVSGHTHQVYNHSIPIPGTDRSRPVISEGSYGENYGHMNLSVDPATGELLSIDSEVLPLAGAFPPDPEVAQIVADAVAVADVKGAVKVGEITADFNRAKQTATPSENRGGESPLGNFVADVQLWATQSAGSQIALMNPGGLRADLTYASSGPDDPDGNLTYKEAAVVQPFANTLVTMDLTGAQLKQVLEEQWQPDAASRPFLKLGVSDGFKYTYDPTAADGDHIDAMYLDGELIDPDASYQVTVNSFLAAGGDNFATLAEGANAADSGKIDLQSMVDYFMANPVASPDYKQRAVGVALSAEEVAPGDSLTLDLSSLLFSNGEPNEGTAVVSAGDTVLGQAALDPTIVDTTDEVGRASVTVTVPSDATGTLVLTVSVPETGTTIDVPVEVTAPPVEKADSHTFGFANRFFVKHDKSVQFTVLVTARGVEPMGEVLIYDGDTVIATATLGAHDHGRVKVKLPGFDSGIHWLHAEYTGSDALNPSQSFPVPLLVY</sequence>
<evidence type="ECO:0000313" key="7">
    <source>
        <dbReference type="EMBL" id="GAA3728017.1"/>
    </source>
</evidence>
<dbReference type="GO" id="GO:0004519">
    <property type="term" value="F:endonuclease activity"/>
    <property type="evidence" value="ECO:0007669"/>
    <property type="project" value="UniProtKB-KW"/>
</dbReference>
<dbReference type="Gene3D" id="3.60.21.10">
    <property type="match status" value="1"/>
</dbReference>
<keyword evidence="8" id="KW-1185">Reference proteome</keyword>
<dbReference type="InterPro" id="IPR036907">
    <property type="entry name" value="5'-Nucleotdase_C_sf"/>
</dbReference>
<dbReference type="InterPro" id="IPR004843">
    <property type="entry name" value="Calcineurin-like_PHP"/>
</dbReference>